<evidence type="ECO:0000313" key="2">
    <source>
        <dbReference type="Proteomes" id="UP000264141"/>
    </source>
</evidence>
<dbReference type="GO" id="GO:0000271">
    <property type="term" value="P:polysaccharide biosynthetic process"/>
    <property type="evidence" value="ECO:0007669"/>
    <property type="project" value="InterPro"/>
</dbReference>
<dbReference type="InterPro" id="IPR007833">
    <property type="entry name" value="Capsule_polysaccharide_synth"/>
</dbReference>
<dbReference type="Pfam" id="PF05159">
    <property type="entry name" value="Capsule_synth"/>
    <property type="match status" value="1"/>
</dbReference>
<dbReference type="EMBL" id="DPBP01000041">
    <property type="protein sequence ID" value="HCE18332.1"/>
    <property type="molecule type" value="Genomic_DNA"/>
</dbReference>
<dbReference type="SUPFAM" id="SSF53756">
    <property type="entry name" value="UDP-Glycosyltransferase/glycogen phosphorylase"/>
    <property type="match status" value="1"/>
</dbReference>
<gene>
    <name evidence="1" type="ORF">DEQ80_10775</name>
</gene>
<dbReference type="Proteomes" id="UP000264141">
    <property type="component" value="Unassembled WGS sequence"/>
</dbReference>
<evidence type="ECO:0000313" key="1">
    <source>
        <dbReference type="EMBL" id="HCE18332.1"/>
    </source>
</evidence>
<accession>A0A3D1JIJ4</accession>
<evidence type="ECO:0008006" key="3">
    <source>
        <dbReference type="Google" id="ProtNLM"/>
    </source>
</evidence>
<comment type="caution">
    <text evidence="1">The sequence shown here is derived from an EMBL/GenBank/DDBJ whole genome shotgun (WGS) entry which is preliminary data.</text>
</comment>
<reference evidence="1 2" key="1">
    <citation type="journal article" date="2018" name="Nat. Biotechnol.">
        <title>A standardized bacterial taxonomy based on genome phylogeny substantially revises the tree of life.</title>
        <authorList>
            <person name="Parks D.H."/>
            <person name="Chuvochina M."/>
            <person name="Waite D.W."/>
            <person name="Rinke C."/>
            <person name="Skarshewski A."/>
            <person name="Chaumeil P.A."/>
            <person name="Hugenholtz P."/>
        </authorList>
    </citation>
    <scope>NUCLEOTIDE SEQUENCE [LARGE SCALE GENOMIC DNA]</scope>
    <source>
        <strain evidence="1">UBA8781</strain>
    </source>
</reference>
<protein>
    <recommendedName>
        <fullName evidence="3">Capsule biosynthesis protein</fullName>
    </recommendedName>
</protein>
<dbReference type="GO" id="GO:0015774">
    <property type="term" value="P:polysaccharide transport"/>
    <property type="evidence" value="ECO:0007669"/>
    <property type="project" value="InterPro"/>
</dbReference>
<dbReference type="AlphaFoldDB" id="A0A3D1JIJ4"/>
<sequence>MIRVRRGLERRLKHARANQRLMRLAEEVARSAPVPVSAQPVVFFNASTRLLGMSLNAAYQLAASWSVRLAGVPVVHFACQGGLSRCVLGTNSADPAVLPPCPGCIAQSRVVHQHHETHWFTFKADEGLEEALKPLDLQSLMAFEWQGVPLGALCLPGLRWALRRHHLAEDDSTRFLYRQYLISAWRVVEEFRRLLDATNPRAVVVFNGMFYPEAAARWVARQRGLRVITHEVGLRPFTAFFTTGEATAYPIDIPETFALSPEQEVRLDAYLEQRWQGNFSMAGIRFWPEMRRLDEAFLERLSHFRQVVPVFTNVIFDTSQPHSNVVFPHMFAWLDLVLEIARAHPETLFVIRAHPDESRPGKESRESVAAWAESRGVRSLPNVLYVDSREYFSSYELIQRSKFVMVYNSTIGLEASLMGAPVLCGGKARFTQLPTVFFPQSAEEYRQQAEVFLTADQVTAPPEFRANARRFLYYQLYRTSLPFDDLLEEDGVWPGYVRFKDHVKAASFDPRNSRVLRVITEGILNGGNFLLED</sequence>
<name>A0A3D1JIJ4_9CHLR</name>
<proteinExistence type="predicted"/>
<organism evidence="1 2">
    <name type="scientific">Anaerolinea thermolimosa</name>
    <dbReference type="NCBI Taxonomy" id="229919"/>
    <lineage>
        <taxon>Bacteria</taxon>
        <taxon>Bacillati</taxon>
        <taxon>Chloroflexota</taxon>
        <taxon>Anaerolineae</taxon>
        <taxon>Anaerolineales</taxon>
        <taxon>Anaerolineaceae</taxon>
        <taxon>Anaerolinea</taxon>
    </lineage>
</organism>
<dbReference type="STRING" id="229919.GCA_001050195_00132"/>